<name>A0ACB7Y1Z9_9ERIC</name>
<accession>A0ACB7Y1Z9</accession>
<proteinExistence type="predicted"/>
<gene>
    <name evidence="1" type="ORF">Vadar_027407</name>
</gene>
<dbReference type="EMBL" id="CM037155">
    <property type="protein sequence ID" value="KAH7847546.1"/>
    <property type="molecule type" value="Genomic_DNA"/>
</dbReference>
<sequence length="93" mass="10390">MQEQRSKEAKNALATPLTSHMAIPSSFPHPGEPWPCDDRTLGSPGLDLRLKKVVQLVDVVAAMSWLHHKECVGAPRALYIHFARRQHNLASEL</sequence>
<reference evidence="1 2" key="1">
    <citation type="journal article" date="2021" name="Hortic Res">
        <title>High-quality reference genome and annotation aids understanding of berry development for evergreen blueberry (Vaccinium darrowii).</title>
        <authorList>
            <person name="Yu J."/>
            <person name="Hulse-Kemp A.M."/>
            <person name="Babiker E."/>
            <person name="Staton M."/>
        </authorList>
    </citation>
    <scope>NUCLEOTIDE SEQUENCE [LARGE SCALE GENOMIC DNA]</scope>
    <source>
        <strain evidence="2">cv. NJ 8807/NJ 8810</strain>
        <tissue evidence="1">Young leaf</tissue>
    </source>
</reference>
<comment type="caution">
    <text evidence="1">The sequence shown here is derived from an EMBL/GenBank/DDBJ whole genome shotgun (WGS) entry which is preliminary data.</text>
</comment>
<organism evidence="1 2">
    <name type="scientific">Vaccinium darrowii</name>
    <dbReference type="NCBI Taxonomy" id="229202"/>
    <lineage>
        <taxon>Eukaryota</taxon>
        <taxon>Viridiplantae</taxon>
        <taxon>Streptophyta</taxon>
        <taxon>Embryophyta</taxon>
        <taxon>Tracheophyta</taxon>
        <taxon>Spermatophyta</taxon>
        <taxon>Magnoliopsida</taxon>
        <taxon>eudicotyledons</taxon>
        <taxon>Gunneridae</taxon>
        <taxon>Pentapetalae</taxon>
        <taxon>asterids</taxon>
        <taxon>Ericales</taxon>
        <taxon>Ericaceae</taxon>
        <taxon>Vaccinioideae</taxon>
        <taxon>Vaccinieae</taxon>
        <taxon>Vaccinium</taxon>
    </lineage>
</organism>
<evidence type="ECO:0000313" key="1">
    <source>
        <dbReference type="EMBL" id="KAH7847546.1"/>
    </source>
</evidence>
<protein>
    <submittedName>
        <fullName evidence="1">Uncharacterized protein</fullName>
    </submittedName>
</protein>
<keyword evidence="2" id="KW-1185">Reference proteome</keyword>
<evidence type="ECO:0000313" key="2">
    <source>
        <dbReference type="Proteomes" id="UP000828048"/>
    </source>
</evidence>
<dbReference type="Proteomes" id="UP000828048">
    <property type="component" value="Chromosome 5"/>
</dbReference>